<dbReference type="EMBL" id="FZNN01000039">
    <property type="protein sequence ID" value="SNR86130.1"/>
    <property type="molecule type" value="Genomic_DNA"/>
</dbReference>
<gene>
    <name evidence="1" type="ORF">SAMN06265370_13913</name>
</gene>
<reference evidence="1 2" key="1">
    <citation type="submission" date="2017-06" db="EMBL/GenBank/DDBJ databases">
        <authorList>
            <person name="Kim H.J."/>
            <person name="Triplett B.A."/>
        </authorList>
    </citation>
    <scope>NUCLEOTIDE SEQUENCE [LARGE SCALE GENOMIC DNA]</scope>
    <source>
        <strain evidence="1 2">DSM 29052</strain>
    </source>
</reference>
<sequence>MGLKRTDEFGQDAGRIALSSGLTRKQVADNLGVGDLPSAGPSFITRVCWFQTGGVVGRFGQARRARSRQIAQASGALRAACGSRAMSVA</sequence>
<protein>
    <submittedName>
        <fullName evidence="1">Uncharacterized protein</fullName>
    </submittedName>
</protein>
<dbReference type="Proteomes" id="UP000198417">
    <property type="component" value="Unassembled WGS sequence"/>
</dbReference>
<name>A0A238ZS26_9RHOB</name>
<dbReference type="AlphaFoldDB" id="A0A238ZS26"/>
<proteinExistence type="predicted"/>
<accession>A0A238ZS26</accession>
<evidence type="ECO:0000313" key="2">
    <source>
        <dbReference type="Proteomes" id="UP000198417"/>
    </source>
</evidence>
<keyword evidence="2" id="KW-1185">Reference proteome</keyword>
<evidence type="ECO:0000313" key="1">
    <source>
        <dbReference type="EMBL" id="SNR86130.1"/>
    </source>
</evidence>
<organism evidence="1 2">
    <name type="scientific">Puniceibacterium sediminis</name>
    <dbReference type="NCBI Taxonomy" id="1608407"/>
    <lineage>
        <taxon>Bacteria</taxon>
        <taxon>Pseudomonadati</taxon>
        <taxon>Pseudomonadota</taxon>
        <taxon>Alphaproteobacteria</taxon>
        <taxon>Rhodobacterales</taxon>
        <taxon>Paracoccaceae</taxon>
        <taxon>Puniceibacterium</taxon>
    </lineage>
</organism>